<dbReference type="EMBL" id="LARY01000002">
    <property type="protein sequence ID" value="RDX01396.1"/>
    <property type="molecule type" value="Genomic_DNA"/>
</dbReference>
<gene>
    <name evidence="10" type="ORF">UR08_10815</name>
</gene>
<dbReference type="Proteomes" id="UP000257055">
    <property type="component" value="Unassembled WGS sequence"/>
</dbReference>
<dbReference type="PANTHER" id="PTHR28629:SF4">
    <property type="entry name" value="TRIOKINASE_FMN CYCLASE"/>
    <property type="match status" value="1"/>
</dbReference>
<organism evidence="10 11">
    <name type="scientific">Listeria kieliensis</name>
    <dbReference type="NCBI Taxonomy" id="1621700"/>
    <lineage>
        <taxon>Bacteria</taxon>
        <taxon>Bacillati</taxon>
        <taxon>Bacillota</taxon>
        <taxon>Bacilli</taxon>
        <taxon>Bacillales</taxon>
        <taxon>Listeriaceae</taxon>
        <taxon>Listeria</taxon>
    </lineage>
</organism>
<dbReference type="InterPro" id="IPR004006">
    <property type="entry name" value="DhaK_dom"/>
</dbReference>
<dbReference type="Gene3D" id="3.30.1180.20">
    <property type="entry name" value="Dihydroxyacetone kinase, domain 2"/>
    <property type="match status" value="1"/>
</dbReference>
<dbReference type="PANTHER" id="PTHR28629">
    <property type="entry name" value="TRIOKINASE/FMN CYCLASE"/>
    <property type="match status" value="1"/>
</dbReference>
<keyword evidence="11" id="KW-1185">Reference proteome</keyword>
<name>A0A3D8TUA8_9LIST</name>
<evidence type="ECO:0000256" key="8">
    <source>
        <dbReference type="ARBA" id="ARBA00057414"/>
    </source>
</evidence>
<comment type="caution">
    <text evidence="10">The sequence shown here is derived from an EMBL/GenBank/DDBJ whole genome shotgun (WGS) entry which is preliminary data.</text>
</comment>
<sequence>MKKIINGTDQVVEQMVEGLAKSHPDLIERIPDTRVLARIDKRPGKVGLVSGGGSGHEPAHAGYVGQGMLSAAVCGDVFTSPTPDQIYEGIKAADQGKGVLLIVKNYTGDVMNFDMAKELAEGDDIKVDQVIVDDDIAVEDSTFTTGRRGVAGTVLVHKIVGAAAEAGASLSELKALGEKVIRSIKTIGVALSPCTVPEVGHPGFELGADEIELGIGIHGEPGFSREKIMPSYDLAKQLLARIDKEHQFASGDKVVVLVNGMGATPLMEQYIFSNDVHELLGEKGVTIQKTIVGDYMTSLEMAGLSLTVLKLEDEKWLELLDFPVQTIAWK</sequence>
<evidence type="ECO:0000313" key="11">
    <source>
        <dbReference type="Proteomes" id="UP000257055"/>
    </source>
</evidence>
<feature type="domain" description="DhaK" evidence="9">
    <location>
        <begin position="7"/>
        <end position="329"/>
    </location>
</feature>
<reference evidence="11" key="1">
    <citation type="submission" date="2015-04" db="EMBL/GenBank/DDBJ databases">
        <authorList>
            <person name="Schardt J."/>
            <person name="Mueller-Herbst S."/>
            <person name="Scherer S."/>
            <person name="Huptas C."/>
        </authorList>
    </citation>
    <scope>NUCLEOTIDE SEQUENCE [LARGE SCALE GENOMIC DNA]</scope>
    <source>
        <strain evidence="11">Kiel-L1</strain>
    </source>
</reference>
<dbReference type="GO" id="GO:0019563">
    <property type="term" value="P:glycerol catabolic process"/>
    <property type="evidence" value="ECO:0007669"/>
    <property type="project" value="TreeGrafter"/>
</dbReference>
<dbReference type="FunFam" id="3.30.1180.20:FF:000002">
    <property type="entry name" value="Dihydroxyacetone kinase subunit DhaK"/>
    <property type="match status" value="1"/>
</dbReference>
<dbReference type="NCBIfam" id="TIGR02363">
    <property type="entry name" value="dhaK1"/>
    <property type="match status" value="1"/>
</dbReference>
<evidence type="ECO:0000256" key="3">
    <source>
        <dbReference type="ARBA" id="ARBA00012095"/>
    </source>
</evidence>
<accession>A0A3D8TUA8</accession>
<dbReference type="Pfam" id="PF02733">
    <property type="entry name" value="Dak1"/>
    <property type="match status" value="1"/>
</dbReference>
<evidence type="ECO:0000256" key="7">
    <source>
        <dbReference type="ARBA" id="ARBA00046577"/>
    </source>
</evidence>
<dbReference type="GO" id="GO:0047324">
    <property type="term" value="F:phosphoenolpyruvate-glycerone phosphotransferase activity"/>
    <property type="evidence" value="ECO:0007669"/>
    <property type="project" value="UniProtKB-EC"/>
</dbReference>
<keyword evidence="6" id="KW-0319">Glycerol metabolism</keyword>
<keyword evidence="4" id="KW-0808">Transferase</keyword>
<dbReference type="Gene3D" id="3.40.50.10440">
    <property type="entry name" value="Dihydroxyacetone kinase, domain 1"/>
    <property type="match status" value="1"/>
</dbReference>
<dbReference type="RefSeq" id="WP_115753654.1">
    <property type="nucleotide sequence ID" value="NZ_LARY01000002.1"/>
</dbReference>
<comment type="subunit">
    <text evidence="7">Homodimer. The dihydroxyacetone kinase complex is composed of a homodimer of DhaM, a homodimer of DhaK and the subunit DhaL.</text>
</comment>
<protein>
    <recommendedName>
        <fullName evidence="3">phosphoenolpyruvate--glycerone phosphotransferase</fullName>
        <ecNumber evidence="3">2.7.1.121</ecNumber>
    </recommendedName>
</protein>
<dbReference type="AlphaFoldDB" id="A0A3D8TUA8"/>
<dbReference type="SUPFAM" id="SSF82549">
    <property type="entry name" value="DAK1/DegV-like"/>
    <property type="match status" value="1"/>
</dbReference>
<comment type="catalytic activity">
    <reaction evidence="1">
        <text>dihydroxyacetone + phosphoenolpyruvate = dihydroxyacetone phosphate + pyruvate</text>
        <dbReference type="Rhea" id="RHEA:18381"/>
        <dbReference type="ChEBI" id="CHEBI:15361"/>
        <dbReference type="ChEBI" id="CHEBI:16016"/>
        <dbReference type="ChEBI" id="CHEBI:57642"/>
        <dbReference type="ChEBI" id="CHEBI:58702"/>
        <dbReference type="EC" id="2.7.1.121"/>
    </reaction>
</comment>
<dbReference type="InterPro" id="IPR012736">
    <property type="entry name" value="DhaK_1"/>
</dbReference>
<evidence type="ECO:0000256" key="1">
    <source>
        <dbReference type="ARBA" id="ARBA00001113"/>
    </source>
</evidence>
<dbReference type="GO" id="GO:0004371">
    <property type="term" value="F:glycerone kinase activity"/>
    <property type="evidence" value="ECO:0007669"/>
    <property type="project" value="InterPro"/>
</dbReference>
<proteinExistence type="predicted"/>
<evidence type="ECO:0000259" key="9">
    <source>
        <dbReference type="PROSITE" id="PS51481"/>
    </source>
</evidence>
<evidence type="ECO:0000313" key="10">
    <source>
        <dbReference type="EMBL" id="RDX01396.1"/>
    </source>
</evidence>
<dbReference type="EC" id="2.7.1.121" evidence="3"/>
<keyword evidence="5 10" id="KW-0418">Kinase</keyword>
<dbReference type="GO" id="GO:0005829">
    <property type="term" value="C:cytosol"/>
    <property type="evidence" value="ECO:0007669"/>
    <property type="project" value="TreeGrafter"/>
</dbReference>
<dbReference type="PROSITE" id="PS51481">
    <property type="entry name" value="DHAK"/>
    <property type="match status" value="1"/>
</dbReference>
<evidence type="ECO:0000256" key="4">
    <source>
        <dbReference type="ARBA" id="ARBA00022679"/>
    </source>
</evidence>
<comment type="function">
    <text evidence="8">Dihydroxyacetone binding subunit of the dihydroxyacetone kinase, which is responsible for the phosphoenolpyruvate (PEP)-dependent phosphorylation of dihydroxyacetone via a phosphoryl group transfer from DhaL-ATP.</text>
</comment>
<comment type="pathway">
    <text evidence="2">Polyol metabolism; glycerol degradation.</text>
</comment>
<evidence type="ECO:0000256" key="6">
    <source>
        <dbReference type="ARBA" id="ARBA00022798"/>
    </source>
</evidence>
<evidence type="ECO:0000256" key="5">
    <source>
        <dbReference type="ARBA" id="ARBA00022777"/>
    </source>
</evidence>
<evidence type="ECO:0000256" key="2">
    <source>
        <dbReference type="ARBA" id="ARBA00004745"/>
    </source>
</evidence>
<dbReference type="FunFam" id="3.40.50.10440:FF:000001">
    <property type="entry name" value="Dihydroxyacetone kinase, DhaK subunit"/>
    <property type="match status" value="1"/>
</dbReference>
<dbReference type="InterPro" id="IPR050861">
    <property type="entry name" value="Dihydroxyacetone_Kinase"/>
</dbReference>